<keyword evidence="2" id="KW-1185">Reference proteome</keyword>
<proteinExistence type="predicted"/>
<protein>
    <submittedName>
        <fullName evidence="1">Uncharacterized protein</fullName>
    </submittedName>
</protein>
<organism evidence="1 2">
    <name type="scientific">Ooceraea biroi</name>
    <name type="common">Clonal raider ant</name>
    <name type="synonym">Cerapachys biroi</name>
    <dbReference type="NCBI Taxonomy" id="2015173"/>
    <lineage>
        <taxon>Eukaryota</taxon>
        <taxon>Metazoa</taxon>
        <taxon>Ecdysozoa</taxon>
        <taxon>Arthropoda</taxon>
        <taxon>Hexapoda</taxon>
        <taxon>Insecta</taxon>
        <taxon>Pterygota</taxon>
        <taxon>Neoptera</taxon>
        <taxon>Endopterygota</taxon>
        <taxon>Hymenoptera</taxon>
        <taxon>Apocrita</taxon>
        <taxon>Aculeata</taxon>
        <taxon>Formicoidea</taxon>
        <taxon>Formicidae</taxon>
        <taxon>Dorylinae</taxon>
        <taxon>Ooceraea</taxon>
    </lineage>
</organism>
<name>A0A026W1F0_OOCBI</name>
<dbReference type="Proteomes" id="UP000053097">
    <property type="component" value="Unassembled WGS sequence"/>
</dbReference>
<dbReference type="EMBL" id="KK107488">
    <property type="protein sequence ID" value="EZA49900.1"/>
    <property type="molecule type" value="Genomic_DNA"/>
</dbReference>
<accession>A0A026W1F0</accession>
<sequence length="53" mass="6323">MRPNANLQPNDALYNLYVLQGRKIKWRREIFQYSSSCDDVKIEFLCVNNDDNN</sequence>
<evidence type="ECO:0000313" key="1">
    <source>
        <dbReference type="EMBL" id="EZA49900.1"/>
    </source>
</evidence>
<evidence type="ECO:0000313" key="2">
    <source>
        <dbReference type="Proteomes" id="UP000053097"/>
    </source>
</evidence>
<reference evidence="1 2" key="1">
    <citation type="journal article" date="2014" name="Curr. Biol.">
        <title>The genome of the clonal raider ant Cerapachys biroi.</title>
        <authorList>
            <person name="Oxley P.R."/>
            <person name="Ji L."/>
            <person name="Fetter-Pruneda I."/>
            <person name="McKenzie S.K."/>
            <person name="Li C."/>
            <person name="Hu H."/>
            <person name="Zhang G."/>
            <person name="Kronauer D.J."/>
        </authorList>
    </citation>
    <scope>NUCLEOTIDE SEQUENCE [LARGE SCALE GENOMIC DNA]</scope>
</reference>
<dbReference type="AlphaFoldDB" id="A0A026W1F0"/>
<gene>
    <name evidence="1" type="ORF">X777_11388</name>
</gene>